<name>A0A0G1UI23_9BACT</name>
<dbReference type="InterPro" id="IPR019734">
    <property type="entry name" value="TPR_rpt"/>
</dbReference>
<keyword evidence="2" id="KW-0812">Transmembrane</keyword>
<gene>
    <name evidence="3" type="ORF">UX80_C0018G0014</name>
</gene>
<dbReference type="STRING" id="1618358.UX80_C0018G0014"/>
<dbReference type="InterPro" id="IPR011990">
    <property type="entry name" value="TPR-like_helical_dom_sf"/>
</dbReference>
<dbReference type="SMART" id="SM00028">
    <property type="entry name" value="TPR"/>
    <property type="match status" value="2"/>
</dbReference>
<organism evidence="3 4">
    <name type="scientific">Candidatus Amesbacteria bacterium GW2011_GWA2_47_11b</name>
    <dbReference type="NCBI Taxonomy" id="1618358"/>
    <lineage>
        <taxon>Bacteria</taxon>
        <taxon>Candidatus Amesiibacteriota</taxon>
    </lineage>
</organism>
<dbReference type="PROSITE" id="PS50005">
    <property type="entry name" value="TPR"/>
    <property type="match status" value="2"/>
</dbReference>
<dbReference type="Proteomes" id="UP000034307">
    <property type="component" value="Unassembled WGS sequence"/>
</dbReference>
<evidence type="ECO:0000313" key="3">
    <source>
        <dbReference type="EMBL" id="KKU57360.1"/>
    </source>
</evidence>
<keyword evidence="1" id="KW-0802">TPR repeat</keyword>
<protein>
    <submittedName>
        <fullName evidence="3">TPR domain protein</fullName>
    </submittedName>
</protein>
<dbReference type="EMBL" id="LCNO01000018">
    <property type="protein sequence ID" value="KKU57360.1"/>
    <property type="molecule type" value="Genomic_DNA"/>
</dbReference>
<proteinExistence type="predicted"/>
<comment type="caution">
    <text evidence="3">The sequence shown here is derived from an EMBL/GenBank/DDBJ whole genome shotgun (WGS) entry which is preliminary data.</text>
</comment>
<feature type="transmembrane region" description="Helical" evidence="2">
    <location>
        <begin position="7"/>
        <end position="28"/>
    </location>
</feature>
<dbReference type="Gene3D" id="1.25.40.10">
    <property type="entry name" value="Tetratricopeptide repeat domain"/>
    <property type="match status" value="1"/>
</dbReference>
<reference evidence="3 4" key="1">
    <citation type="journal article" date="2015" name="Nature">
        <title>rRNA introns, odd ribosomes, and small enigmatic genomes across a large radiation of phyla.</title>
        <authorList>
            <person name="Brown C.T."/>
            <person name="Hug L.A."/>
            <person name="Thomas B.C."/>
            <person name="Sharon I."/>
            <person name="Castelle C.J."/>
            <person name="Singh A."/>
            <person name="Wilkins M.J."/>
            <person name="Williams K.H."/>
            <person name="Banfield J.F."/>
        </authorList>
    </citation>
    <scope>NUCLEOTIDE SEQUENCE [LARGE SCALE GENOMIC DNA]</scope>
</reference>
<sequence length="187" mass="20580">MTNSQKIGIFLVLSVAGWALWATGRYWLADVYYAAGQKNYQFFQKTQDSQYLISSFQSLQSAVKLNPSEPAILSEYAVDAAYLSTAVDTKNIAATAAQRAISLSPHHPNYYKSAARVYILLSDLPSAAEVLTQAAKISPTDPRLPYNLGLIYESLGQTDLARQAYEHSLSLKPDFADAKAILQKLNP</sequence>
<dbReference type="SUPFAM" id="SSF48452">
    <property type="entry name" value="TPR-like"/>
    <property type="match status" value="1"/>
</dbReference>
<keyword evidence="2" id="KW-0472">Membrane</keyword>
<evidence type="ECO:0000256" key="2">
    <source>
        <dbReference type="SAM" id="Phobius"/>
    </source>
</evidence>
<dbReference type="Pfam" id="PF13181">
    <property type="entry name" value="TPR_8"/>
    <property type="match status" value="1"/>
</dbReference>
<dbReference type="AlphaFoldDB" id="A0A0G1UI23"/>
<feature type="repeat" description="TPR" evidence="1">
    <location>
        <begin position="142"/>
        <end position="175"/>
    </location>
</feature>
<evidence type="ECO:0000256" key="1">
    <source>
        <dbReference type="PROSITE-ProRule" id="PRU00339"/>
    </source>
</evidence>
<evidence type="ECO:0000313" key="4">
    <source>
        <dbReference type="Proteomes" id="UP000034307"/>
    </source>
</evidence>
<feature type="repeat" description="TPR" evidence="1">
    <location>
        <begin position="108"/>
        <end position="141"/>
    </location>
</feature>
<keyword evidence="2" id="KW-1133">Transmembrane helix</keyword>
<accession>A0A0G1UI23</accession>